<dbReference type="RefSeq" id="XP_041218934.1">
    <property type="nucleotide sequence ID" value="XM_041369074.1"/>
</dbReference>
<gene>
    <name evidence="1" type="ORF">F5891DRAFT_1207551</name>
</gene>
<reference evidence="1" key="1">
    <citation type="journal article" date="2020" name="New Phytol.">
        <title>Comparative genomics reveals dynamic genome evolution in host specialist ectomycorrhizal fungi.</title>
        <authorList>
            <person name="Lofgren L.A."/>
            <person name="Nguyen N.H."/>
            <person name="Vilgalys R."/>
            <person name="Ruytinx J."/>
            <person name="Liao H.L."/>
            <person name="Branco S."/>
            <person name="Kuo A."/>
            <person name="LaButti K."/>
            <person name="Lipzen A."/>
            <person name="Andreopoulos W."/>
            <person name="Pangilinan J."/>
            <person name="Riley R."/>
            <person name="Hundley H."/>
            <person name="Na H."/>
            <person name="Barry K."/>
            <person name="Grigoriev I.V."/>
            <person name="Stajich J.E."/>
            <person name="Kennedy P.G."/>
        </authorList>
    </citation>
    <scope>NUCLEOTIDE SEQUENCE</scope>
    <source>
        <strain evidence="1">FC203</strain>
    </source>
</reference>
<proteinExistence type="predicted"/>
<dbReference type="GeneID" id="64663372"/>
<feature type="non-terminal residue" evidence="1">
    <location>
        <position position="181"/>
    </location>
</feature>
<dbReference type="Proteomes" id="UP001195769">
    <property type="component" value="Unassembled WGS sequence"/>
</dbReference>
<name>A0AAD4DUX8_9AGAM</name>
<dbReference type="EMBL" id="JABBWK010000101">
    <property type="protein sequence ID" value="KAG1893358.1"/>
    <property type="molecule type" value="Genomic_DNA"/>
</dbReference>
<accession>A0AAD4DUX8</accession>
<keyword evidence="2" id="KW-1185">Reference proteome</keyword>
<evidence type="ECO:0000313" key="2">
    <source>
        <dbReference type="Proteomes" id="UP001195769"/>
    </source>
</evidence>
<evidence type="ECO:0000313" key="1">
    <source>
        <dbReference type="EMBL" id="KAG1893358.1"/>
    </source>
</evidence>
<protein>
    <submittedName>
        <fullName evidence="1">Uncharacterized protein</fullName>
    </submittedName>
</protein>
<sequence>IVKDCLRRSSSDNTDPDVIIVHTQRLYDVLQDLCEHKKSVGKTSRMQKMTLDPVASTSTSRKMAIKGDSAMMLQDASHNKQNTVISADTMHSLTLLPDYGGPIFRHRRASLHQLNIRDSTNNLITPDKWYSELRQGMLVLFAATMHGYIQKDPGQKGRKTWQLVAKSIKVIDRSNEVMEPR</sequence>
<comment type="caution">
    <text evidence="1">The sequence shown here is derived from an EMBL/GenBank/DDBJ whole genome shotgun (WGS) entry which is preliminary data.</text>
</comment>
<dbReference type="AlphaFoldDB" id="A0AAD4DUX8"/>
<organism evidence="1 2">
    <name type="scientific">Suillus fuscotomentosus</name>
    <dbReference type="NCBI Taxonomy" id="1912939"/>
    <lineage>
        <taxon>Eukaryota</taxon>
        <taxon>Fungi</taxon>
        <taxon>Dikarya</taxon>
        <taxon>Basidiomycota</taxon>
        <taxon>Agaricomycotina</taxon>
        <taxon>Agaricomycetes</taxon>
        <taxon>Agaricomycetidae</taxon>
        <taxon>Boletales</taxon>
        <taxon>Suillineae</taxon>
        <taxon>Suillaceae</taxon>
        <taxon>Suillus</taxon>
    </lineage>
</organism>
<feature type="non-terminal residue" evidence="1">
    <location>
        <position position="1"/>
    </location>
</feature>